<keyword evidence="5" id="KW-1185">Reference proteome</keyword>
<dbReference type="PRINTS" id="PR00080">
    <property type="entry name" value="SDRFAMILY"/>
</dbReference>
<organism evidence="4 5">
    <name type="scientific">Hermetia illucens</name>
    <name type="common">Black soldier fly</name>
    <dbReference type="NCBI Taxonomy" id="343691"/>
    <lineage>
        <taxon>Eukaryota</taxon>
        <taxon>Metazoa</taxon>
        <taxon>Ecdysozoa</taxon>
        <taxon>Arthropoda</taxon>
        <taxon>Hexapoda</taxon>
        <taxon>Insecta</taxon>
        <taxon>Pterygota</taxon>
        <taxon>Neoptera</taxon>
        <taxon>Endopterygota</taxon>
        <taxon>Diptera</taxon>
        <taxon>Brachycera</taxon>
        <taxon>Stratiomyomorpha</taxon>
        <taxon>Stratiomyidae</taxon>
        <taxon>Hermetiinae</taxon>
        <taxon>Hermetia</taxon>
    </lineage>
</organism>
<dbReference type="FunFam" id="3.40.50.720:FF:000047">
    <property type="entry name" value="NADP-dependent L-serine/L-allo-threonine dehydrogenase"/>
    <property type="match status" value="1"/>
</dbReference>
<dbReference type="InterPro" id="IPR020904">
    <property type="entry name" value="Sc_DH/Rdtase_CS"/>
</dbReference>
<dbReference type="EMBL" id="LR899012">
    <property type="protein sequence ID" value="CAD7086570.1"/>
    <property type="molecule type" value="Genomic_DNA"/>
</dbReference>
<dbReference type="OrthoDB" id="1933717at2759"/>
<evidence type="ECO:0000256" key="1">
    <source>
        <dbReference type="ARBA" id="ARBA00006484"/>
    </source>
</evidence>
<comment type="similarity">
    <text evidence="1 3">Belongs to the short-chain dehydrogenases/reductases (SDR) family.</text>
</comment>
<evidence type="ECO:0000313" key="4">
    <source>
        <dbReference type="EMBL" id="CAD7086570.1"/>
    </source>
</evidence>
<accession>A0A7R8UTR9</accession>
<name>A0A7R8UTR9_HERIL</name>
<dbReference type="PANTHER" id="PTHR43115:SF4">
    <property type="entry name" value="DEHYDROGENASE_REDUCTASE SDR FAMILY MEMBER 11"/>
    <property type="match status" value="1"/>
</dbReference>
<dbReference type="Gene3D" id="3.40.50.720">
    <property type="entry name" value="NAD(P)-binding Rossmann-like Domain"/>
    <property type="match status" value="1"/>
</dbReference>
<dbReference type="InParanoid" id="A0A7R8UTR9"/>
<evidence type="ECO:0000256" key="3">
    <source>
        <dbReference type="RuleBase" id="RU000363"/>
    </source>
</evidence>
<dbReference type="AlphaFoldDB" id="A0A7R8UTR9"/>
<evidence type="ECO:0000313" key="5">
    <source>
        <dbReference type="Proteomes" id="UP000594454"/>
    </source>
</evidence>
<proteinExistence type="inferred from homology"/>
<evidence type="ECO:0000256" key="2">
    <source>
        <dbReference type="ARBA" id="ARBA00023002"/>
    </source>
</evidence>
<gene>
    <name evidence="4" type="ORF">HERILL_LOCUS9335</name>
</gene>
<dbReference type="InterPro" id="IPR002347">
    <property type="entry name" value="SDR_fam"/>
</dbReference>
<dbReference type="FunCoup" id="A0A7R8UTR9">
    <property type="interactions" value="180"/>
</dbReference>
<evidence type="ECO:0008006" key="6">
    <source>
        <dbReference type="Google" id="ProtNLM"/>
    </source>
</evidence>
<sequence length="252" mass="28071">MDRWRDRIAVVTGASSGIGAALVKDLLRANVIVVGLARRLERMQEIKNSLPAELQSRFHPVKCDVAKEDDVKSAFKWIEEKLGGTDILVNNAGCSRCTELVKEDNTDDILAVVNTNIMGVVYCTREAFASMKKRNFDGHVVNINSIAGHRVPNFGTELPSFNIYPGTKYAITAMSETYRQEFMNKGTKIKITSVSPGACDTEIFPDEYEEEVKKMMVMLRPEDVSDAIMYSLGTPPHVQIHELTIKPVGEKC</sequence>
<dbReference type="Pfam" id="PF00106">
    <property type="entry name" value="adh_short"/>
    <property type="match status" value="1"/>
</dbReference>
<dbReference type="PROSITE" id="PS00061">
    <property type="entry name" value="ADH_SHORT"/>
    <property type="match status" value="1"/>
</dbReference>
<dbReference type="InterPro" id="IPR036291">
    <property type="entry name" value="NAD(P)-bd_dom_sf"/>
</dbReference>
<dbReference type="PANTHER" id="PTHR43115">
    <property type="entry name" value="DEHYDROGENASE/REDUCTASE SDR FAMILY MEMBER 11"/>
    <property type="match status" value="1"/>
</dbReference>
<dbReference type="GO" id="GO:0016616">
    <property type="term" value="F:oxidoreductase activity, acting on the CH-OH group of donors, NAD or NADP as acceptor"/>
    <property type="evidence" value="ECO:0007669"/>
    <property type="project" value="UniProtKB-ARBA"/>
</dbReference>
<reference evidence="4 5" key="1">
    <citation type="submission" date="2020-11" db="EMBL/GenBank/DDBJ databases">
        <authorList>
            <person name="Wallbank WR R."/>
            <person name="Pardo Diaz C."/>
            <person name="Kozak K."/>
            <person name="Martin S."/>
            <person name="Jiggins C."/>
            <person name="Moest M."/>
            <person name="Warren A I."/>
            <person name="Generalovic N T."/>
            <person name="Byers J.R.P. K."/>
            <person name="Montejo-Kovacevich G."/>
            <person name="Yen C E."/>
        </authorList>
    </citation>
    <scope>NUCLEOTIDE SEQUENCE [LARGE SCALE GENOMIC DNA]</scope>
</reference>
<keyword evidence="2" id="KW-0560">Oxidoreductase</keyword>
<dbReference type="PRINTS" id="PR00081">
    <property type="entry name" value="GDHRDH"/>
</dbReference>
<dbReference type="SUPFAM" id="SSF51735">
    <property type="entry name" value="NAD(P)-binding Rossmann-fold domains"/>
    <property type="match status" value="1"/>
</dbReference>
<protein>
    <recommendedName>
        <fullName evidence="6">Farnesol dehydrogenase</fullName>
    </recommendedName>
</protein>
<dbReference type="Proteomes" id="UP000594454">
    <property type="component" value="Chromosome 4"/>
</dbReference>
<dbReference type="OMA" id="NMTIMAT"/>